<dbReference type="Pfam" id="PF21274">
    <property type="entry name" value="Rng_hyd_C"/>
    <property type="match status" value="1"/>
</dbReference>
<dbReference type="GO" id="GO:0016709">
    <property type="term" value="F:oxidoreductase activity, acting on paired donors, with incorporation or reduction of molecular oxygen, NAD(P)H as one donor, and incorporation of one atom of oxygen"/>
    <property type="evidence" value="ECO:0007669"/>
    <property type="project" value="UniProtKB-ARBA"/>
</dbReference>
<name>A0AA38Y3P4_9EURO</name>
<evidence type="ECO:0000313" key="5">
    <source>
        <dbReference type="EMBL" id="KAJ9633894.1"/>
    </source>
</evidence>
<dbReference type="Gene3D" id="3.40.30.120">
    <property type="match status" value="1"/>
</dbReference>
<dbReference type="Gene3D" id="3.50.50.60">
    <property type="entry name" value="FAD/NAD(P)-binding domain"/>
    <property type="match status" value="1"/>
</dbReference>
<evidence type="ECO:0000256" key="1">
    <source>
        <dbReference type="ARBA" id="ARBA00022630"/>
    </source>
</evidence>
<accession>A0AA38Y3P4</accession>
<evidence type="ECO:0000259" key="4">
    <source>
        <dbReference type="Pfam" id="PF01494"/>
    </source>
</evidence>
<keyword evidence="2" id="KW-0274">FAD</keyword>
<dbReference type="InterPro" id="IPR036188">
    <property type="entry name" value="FAD/NAD-bd_sf"/>
</dbReference>
<evidence type="ECO:0000256" key="3">
    <source>
        <dbReference type="ARBA" id="ARBA00023002"/>
    </source>
</evidence>
<reference evidence="5" key="1">
    <citation type="submission" date="2022-10" db="EMBL/GenBank/DDBJ databases">
        <title>Culturing micro-colonial fungi from biological soil crusts in the Mojave desert and describing Neophaeococcomyces mojavensis, and introducing the new genera and species Taxawa tesnikishii.</title>
        <authorList>
            <person name="Kurbessoian T."/>
            <person name="Stajich J.E."/>
        </authorList>
    </citation>
    <scope>NUCLEOTIDE SEQUENCE</scope>
    <source>
        <strain evidence="5">TK_35</strain>
    </source>
</reference>
<dbReference type="GO" id="GO:0071949">
    <property type="term" value="F:FAD binding"/>
    <property type="evidence" value="ECO:0007669"/>
    <property type="project" value="InterPro"/>
</dbReference>
<dbReference type="PANTHER" id="PTHR43004:SF21">
    <property type="entry name" value="FAD-BINDING DOMAIN-CONTAINING PROTEIN-RELATED"/>
    <property type="match status" value="1"/>
</dbReference>
<dbReference type="Pfam" id="PF01494">
    <property type="entry name" value="FAD_binding_3"/>
    <property type="match status" value="1"/>
</dbReference>
<dbReference type="InterPro" id="IPR002938">
    <property type="entry name" value="FAD-bd"/>
</dbReference>
<feature type="domain" description="FAD-binding" evidence="4">
    <location>
        <begin position="81"/>
        <end position="172"/>
    </location>
</feature>
<comment type="caution">
    <text evidence="5">The sequence shown here is derived from an EMBL/GenBank/DDBJ whole genome shotgun (WGS) entry which is preliminary data.</text>
</comment>
<dbReference type="Proteomes" id="UP001172681">
    <property type="component" value="Unassembled WGS sequence"/>
</dbReference>
<gene>
    <name evidence="5" type="ORF">H2204_006680</name>
</gene>
<dbReference type="InterPro" id="IPR050641">
    <property type="entry name" value="RIFMO-like"/>
</dbReference>
<dbReference type="AlphaFoldDB" id="A0AA38Y3P4"/>
<dbReference type="PRINTS" id="PR00420">
    <property type="entry name" value="RNGMNOXGNASE"/>
</dbReference>
<keyword evidence="3" id="KW-0560">Oxidoreductase</keyword>
<protein>
    <recommendedName>
        <fullName evidence="4">FAD-binding domain-containing protein</fullName>
    </recommendedName>
</protein>
<dbReference type="Gene3D" id="3.30.9.10">
    <property type="entry name" value="D-Amino Acid Oxidase, subunit A, domain 2"/>
    <property type="match status" value="1"/>
</dbReference>
<sequence>MAIRPAAMYLVHFRSRDLSRIHRQGQFWHIFFTHGGVIISQDEVDTWTTHLPVPLDFEQSSMDPRVQIYKVLGGQGPAFEIDVDEILVSSVWRPNNAIADRYCSPGGRAFIAGDAAHQNIPTGGYGMNTGLGDAYDIAWKLAMVLKGVGGATLLDSYENERRPVAIRNVQRAAEHMGVHQHYVEKCLEAGSEVVIGTSAESLAIKEYVKKHVNTHDGENRDSGIEMDYRLQDSPVIVPEAQPSWPEWTPKAYAPSTIPGSRAPHAFLKDGITSIYDLFGKEYTVVDFSKEGSVSRMIWQLAKFEGLPLTLLHLPDEELVRTIWQRDVTLVRPDHFVAWRATPGMVYSKGDLSQVLKQVFGRAPEPRNDKPSSGREAIAFQGVERSFKQDLEKVESLAAFQT</sequence>
<dbReference type="SUPFAM" id="SSF51905">
    <property type="entry name" value="FAD/NAD(P)-binding domain"/>
    <property type="match status" value="1"/>
</dbReference>
<evidence type="ECO:0000256" key="2">
    <source>
        <dbReference type="ARBA" id="ARBA00022827"/>
    </source>
</evidence>
<proteinExistence type="predicted"/>
<keyword evidence="1" id="KW-0285">Flavoprotein</keyword>
<evidence type="ECO:0000313" key="6">
    <source>
        <dbReference type="Proteomes" id="UP001172681"/>
    </source>
</evidence>
<keyword evidence="6" id="KW-1185">Reference proteome</keyword>
<dbReference type="PANTHER" id="PTHR43004">
    <property type="entry name" value="TRK SYSTEM POTASSIUM UPTAKE PROTEIN"/>
    <property type="match status" value="1"/>
</dbReference>
<dbReference type="EMBL" id="JAPDRN010000042">
    <property type="protein sequence ID" value="KAJ9633894.1"/>
    <property type="molecule type" value="Genomic_DNA"/>
</dbReference>
<organism evidence="5 6">
    <name type="scientific">Knufia peltigerae</name>
    <dbReference type="NCBI Taxonomy" id="1002370"/>
    <lineage>
        <taxon>Eukaryota</taxon>
        <taxon>Fungi</taxon>
        <taxon>Dikarya</taxon>
        <taxon>Ascomycota</taxon>
        <taxon>Pezizomycotina</taxon>
        <taxon>Eurotiomycetes</taxon>
        <taxon>Chaetothyriomycetidae</taxon>
        <taxon>Chaetothyriales</taxon>
        <taxon>Trichomeriaceae</taxon>
        <taxon>Knufia</taxon>
    </lineage>
</organism>